<evidence type="ECO:0000259" key="2">
    <source>
        <dbReference type="PROSITE" id="PS50943"/>
    </source>
</evidence>
<keyword evidence="4" id="KW-1185">Reference proteome</keyword>
<dbReference type="EMBL" id="BAABRI010000024">
    <property type="protein sequence ID" value="GAA5484316.1"/>
    <property type="molecule type" value="Genomic_DNA"/>
</dbReference>
<accession>A0ABP9URZ8</accession>
<proteinExistence type="predicted"/>
<evidence type="ECO:0000313" key="4">
    <source>
        <dbReference type="Proteomes" id="UP001476282"/>
    </source>
</evidence>
<organism evidence="3 4">
    <name type="scientific">Haloferula sargassicola</name>
    <dbReference type="NCBI Taxonomy" id="490096"/>
    <lineage>
        <taxon>Bacteria</taxon>
        <taxon>Pseudomonadati</taxon>
        <taxon>Verrucomicrobiota</taxon>
        <taxon>Verrucomicrobiia</taxon>
        <taxon>Verrucomicrobiales</taxon>
        <taxon>Verrucomicrobiaceae</taxon>
        <taxon>Haloferula</taxon>
    </lineage>
</organism>
<comment type="caution">
    <text evidence="3">The sequence shown here is derived from an EMBL/GenBank/DDBJ whole genome shotgun (WGS) entry which is preliminary data.</text>
</comment>
<dbReference type="InterPro" id="IPR001387">
    <property type="entry name" value="Cro/C1-type_HTH"/>
</dbReference>
<protein>
    <recommendedName>
        <fullName evidence="2">HTH cro/C1-type domain-containing protein</fullName>
    </recommendedName>
</protein>
<dbReference type="InterPro" id="IPR010982">
    <property type="entry name" value="Lambda_DNA-bd_dom_sf"/>
</dbReference>
<name>A0ABP9URZ8_9BACT</name>
<dbReference type="RefSeq" id="WP_353568413.1">
    <property type="nucleotide sequence ID" value="NZ_BAABRI010000024.1"/>
</dbReference>
<dbReference type="Proteomes" id="UP001476282">
    <property type="component" value="Unassembled WGS sequence"/>
</dbReference>
<feature type="compositionally biased region" description="Basic and acidic residues" evidence="1">
    <location>
        <begin position="136"/>
        <end position="148"/>
    </location>
</feature>
<feature type="domain" description="HTH cro/C1-type" evidence="2">
    <location>
        <begin position="39"/>
        <end position="81"/>
    </location>
</feature>
<feature type="region of interest" description="Disordered" evidence="1">
    <location>
        <begin position="96"/>
        <end position="148"/>
    </location>
</feature>
<dbReference type="Gene3D" id="1.10.260.40">
    <property type="entry name" value="lambda repressor-like DNA-binding domains"/>
    <property type="match status" value="1"/>
</dbReference>
<feature type="compositionally biased region" description="Basic and acidic residues" evidence="1">
    <location>
        <begin position="105"/>
        <end position="117"/>
    </location>
</feature>
<dbReference type="PROSITE" id="PS50943">
    <property type="entry name" value="HTH_CROC1"/>
    <property type="match status" value="1"/>
</dbReference>
<reference evidence="3 4" key="1">
    <citation type="submission" date="2024-02" db="EMBL/GenBank/DDBJ databases">
        <title>Haloferula sargassicola NBRC 104335.</title>
        <authorList>
            <person name="Ichikawa N."/>
            <person name="Katano-Makiyama Y."/>
            <person name="Hidaka K."/>
        </authorList>
    </citation>
    <scope>NUCLEOTIDE SEQUENCE [LARGE SCALE GENOMIC DNA]</scope>
    <source>
        <strain evidence="3 4">NBRC 104335</strain>
    </source>
</reference>
<dbReference type="Pfam" id="PF01381">
    <property type="entry name" value="HTH_3"/>
    <property type="match status" value="1"/>
</dbReference>
<sequence length="148" mass="16128">MKIIITKGDPEDPLVKAFSEPASLEAEIEFCKLEAVEELLQFMKREGINRSELAERMGVPPSRITKLLNGSENLTIATLVRAGRSVGAELKIRFQSAAKGSASKSKAETKPASKVAEDPTPYRAKKATKATGTKGNRQDAKEEGRKQK</sequence>
<gene>
    <name evidence="3" type="ORF">Hsar01_03559</name>
</gene>
<evidence type="ECO:0000313" key="3">
    <source>
        <dbReference type="EMBL" id="GAA5484316.1"/>
    </source>
</evidence>
<dbReference type="SUPFAM" id="SSF47413">
    <property type="entry name" value="lambda repressor-like DNA-binding domains"/>
    <property type="match status" value="1"/>
</dbReference>
<dbReference type="SMART" id="SM00530">
    <property type="entry name" value="HTH_XRE"/>
    <property type="match status" value="1"/>
</dbReference>
<evidence type="ECO:0000256" key="1">
    <source>
        <dbReference type="SAM" id="MobiDB-lite"/>
    </source>
</evidence>
<dbReference type="CDD" id="cd00093">
    <property type="entry name" value="HTH_XRE"/>
    <property type="match status" value="1"/>
</dbReference>